<organism evidence="2 3">
    <name type="scientific">Streptomyces pilosus</name>
    <dbReference type="NCBI Taxonomy" id="28893"/>
    <lineage>
        <taxon>Bacteria</taxon>
        <taxon>Bacillati</taxon>
        <taxon>Actinomycetota</taxon>
        <taxon>Actinomycetes</taxon>
        <taxon>Kitasatosporales</taxon>
        <taxon>Streptomycetaceae</taxon>
        <taxon>Streptomyces</taxon>
    </lineage>
</organism>
<dbReference type="Proteomes" id="UP000656732">
    <property type="component" value="Unassembled WGS sequence"/>
</dbReference>
<dbReference type="AlphaFoldDB" id="A0A918F3T6"/>
<feature type="compositionally biased region" description="Basic and acidic residues" evidence="1">
    <location>
        <begin position="10"/>
        <end position="30"/>
    </location>
</feature>
<dbReference type="Pfam" id="PF19746">
    <property type="entry name" value="DUF6233"/>
    <property type="match status" value="1"/>
</dbReference>
<proteinExistence type="predicted"/>
<feature type="region of interest" description="Disordered" evidence="1">
    <location>
        <begin position="1"/>
        <end position="34"/>
    </location>
</feature>
<gene>
    <name evidence="2" type="ORF">GCM10010280_61080</name>
</gene>
<reference evidence="2" key="1">
    <citation type="journal article" date="2014" name="Int. J. Syst. Evol. Microbiol.">
        <title>Complete genome sequence of Corynebacterium casei LMG S-19264T (=DSM 44701T), isolated from a smear-ripened cheese.</title>
        <authorList>
            <consortium name="US DOE Joint Genome Institute (JGI-PGF)"/>
            <person name="Walter F."/>
            <person name="Albersmeier A."/>
            <person name="Kalinowski J."/>
            <person name="Ruckert C."/>
        </authorList>
    </citation>
    <scope>NUCLEOTIDE SEQUENCE</scope>
    <source>
        <strain evidence="2">JCM 4403</strain>
    </source>
</reference>
<reference evidence="2" key="2">
    <citation type="submission" date="2020-09" db="EMBL/GenBank/DDBJ databases">
        <authorList>
            <person name="Sun Q."/>
            <person name="Ohkuma M."/>
        </authorList>
    </citation>
    <scope>NUCLEOTIDE SEQUENCE</scope>
    <source>
        <strain evidence="2">JCM 4403</strain>
    </source>
</reference>
<accession>A0A918F3T6</accession>
<comment type="caution">
    <text evidence="2">The sequence shown here is derived from an EMBL/GenBank/DDBJ whole genome shotgun (WGS) entry which is preliminary data.</text>
</comment>
<dbReference type="RefSeq" id="WP_189561275.1">
    <property type="nucleotide sequence ID" value="NZ_BMTU01000017.1"/>
</dbReference>
<evidence type="ECO:0000313" key="2">
    <source>
        <dbReference type="EMBL" id="GGR04833.1"/>
    </source>
</evidence>
<feature type="region of interest" description="Disordered" evidence="1">
    <location>
        <begin position="74"/>
        <end position="93"/>
    </location>
</feature>
<keyword evidence="3" id="KW-1185">Reference proteome</keyword>
<dbReference type="EMBL" id="BMTU01000017">
    <property type="protein sequence ID" value="GGR04833.1"/>
    <property type="molecule type" value="Genomic_DNA"/>
</dbReference>
<evidence type="ECO:0000256" key="1">
    <source>
        <dbReference type="SAM" id="MobiDB-lite"/>
    </source>
</evidence>
<protein>
    <submittedName>
        <fullName evidence="2">Uncharacterized protein</fullName>
    </submittedName>
</protein>
<evidence type="ECO:0000313" key="3">
    <source>
        <dbReference type="Proteomes" id="UP000656732"/>
    </source>
</evidence>
<dbReference type="InterPro" id="IPR046200">
    <property type="entry name" value="DUF6233"/>
</dbReference>
<name>A0A918F3T6_9ACTN</name>
<sequence>MARLRPRRGARGDRLGVAEREEQHGREHRPPPPKWLLEQVLNKDSPAVQVHVGGCWNAGKRSRGVSGEARRALAAGDRARSTCQPDMELGYLD</sequence>